<dbReference type="Pfam" id="PF00107">
    <property type="entry name" value="ADH_zinc_N"/>
    <property type="match status" value="1"/>
</dbReference>
<organism evidence="2 3">
    <name type="scientific">Polaromonas aquatica</name>
    <dbReference type="NCBI Taxonomy" id="332657"/>
    <lineage>
        <taxon>Bacteria</taxon>
        <taxon>Pseudomonadati</taxon>
        <taxon>Pseudomonadota</taxon>
        <taxon>Betaproteobacteria</taxon>
        <taxon>Burkholderiales</taxon>
        <taxon>Comamonadaceae</taxon>
        <taxon>Polaromonas</taxon>
    </lineage>
</organism>
<dbReference type="SUPFAM" id="SSF50129">
    <property type="entry name" value="GroES-like"/>
    <property type="match status" value="1"/>
</dbReference>
<dbReference type="SUPFAM" id="SSF51735">
    <property type="entry name" value="NAD(P)-binding Rossmann-fold domains"/>
    <property type="match status" value="1"/>
</dbReference>
<accession>A0ABW1U581</accession>
<dbReference type="InterPro" id="IPR013154">
    <property type="entry name" value="ADH-like_N"/>
</dbReference>
<dbReference type="EMBL" id="JBHSRS010000084">
    <property type="protein sequence ID" value="MFC6284832.1"/>
    <property type="molecule type" value="Genomic_DNA"/>
</dbReference>
<protein>
    <submittedName>
        <fullName evidence="2">NAD(P)-dependent alcohol dehydrogenase</fullName>
        <ecNumber evidence="2">1.1.1.-</ecNumber>
    </submittedName>
</protein>
<reference evidence="3" key="1">
    <citation type="journal article" date="2019" name="Int. J. Syst. Evol. Microbiol.">
        <title>The Global Catalogue of Microorganisms (GCM) 10K type strain sequencing project: providing services to taxonomists for standard genome sequencing and annotation.</title>
        <authorList>
            <consortium name="The Broad Institute Genomics Platform"/>
            <consortium name="The Broad Institute Genome Sequencing Center for Infectious Disease"/>
            <person name="Wu L."/>
            <person name="Ma J."/>
        </authorList>
    </citation>
    <scope>NUCLEOTIDE SEQUENCE [LARGE SCALE GENOMIC DNA]</scope>
    <source>
        <strain evidence="3">CCUG 39402</strain>
    </source>
</reference>
<dbReference type="PANTHER" id="PTHR45033">
    <property type="match status" value="1"/>
</dbReference>
<keyword evidence="2" id="KW-0560">Oxidoreductase</keyword>
<name>A0ABW1U581_9BURK</name>
<dbReference type="RefSeq" id="WP_371434896.1">
    <property type="nucleotide sequence ID" value="NZ_JBHSRS010000084.1"/>
</dbReference>
<keyword evidence="3" id="KW-1185">Reference proteome</keyword>
<evidence type="ECO:0000313" key="2">
    <source>
        <dbReference type="EMBL" id="MFC6284832.1"/>
    </source>
</evidence>
<dbReference type="Pfam" id="PF08240">
    <property type="entry name" value="ADH_N"/>
    <property type="match status" value="1"/>
</dbReference>
<proteinExistence type="predicted"/>
<dbReference type="Proteomes" id="UP001596270">
    <property type="component" value="Unassembled WGS sequence"/>
</dbReference>
<dbReference type="CDD" id="cd08276">
    <property type="entry name" value="MDR7"/>
    <property type="match status" value="1"/>
</dbReference>
<gene>
    <name evidence="2" type="ORF">ACFQND_26700</name>
</gene>
<dbReference type="EC" id="1.1.1.-" evidence="2"/>
<sequence length="299" mass="31987">MPVPQRGQVLVRMMAVSVNFRDTLIAAGKNFRGAVPEDTIPLSDGAGVVEVVGDGVSAWRPGDRVSSTFMPRWLAGGITREKAASVTGTTIDGVLTQWKVFNADEIVRIPDYLSWEEAATLPCTALTAWSVLNGPVPVRAGESVVVLGTGGVALFTAQFASAMGARVIITSSSQSKLERALTLGATDAINYADNPRWHESVLKLTDSNGADHVVETHGPATFETSIASCRMGGQVHVVGTQRNAQIDGSAILRARICLRSVTVGSHEAYYQMNCCLTQHQIRPVIDRTFAFEEAQDAFA</sequence>
<evidence type="ECO:0000313" key="3">
    <source>
        <dbReference type="Proteomes" id="UP001596270"/>
    </source>
</evidence>
<evidence type="ECO:0000259" key="1">
    <source>
        <dbReference type="SMART" id="SM00829"/>
    </source>
</evidence>
<dbReference type="InterPro" id="IPR011032">
    <property type="entry name" value="GroES-like_sf"/>
</dbReference>
<dbReference type="Gene3D" id="3.40.50.720">
    <property type="entry name" value="NAD(P)-binding Rossmann-like Domain"/>
    <property type="match status" value="1"/>
</dbReference>
<feature type="domain" description="Enoyl reductase (ER)" evidence="1">
    <location>
        <begin position="2"/>
        <end position="298"/>
    </location>
</feature>
<dbReference type="InterPro" id="IPR052711">
    <property type="entry name" value="Zinc_ADH-like"/>
</dbReference>
<comment type="caution">
    <text evidence="2">The sequence shown here is derived from an EMBL/GenBank/DDBJ whole genome shotgun (WGS) entry which is preliminary data.</text>
</comment>
<dbReference type="InterPro" id="IPR013149">
    <property type="entry name" value="ADH-like_C"/>
</dbReference>
<dbReference type="InterPro" id="IPR020843">
    <property type="entry name" value="ER"/>
</dbReference>
<dbReference type="GO" id="GO:0016491">
    <property type="term" value="F:oxidoreductase activity"/>
    <property type="evidence" value="ECO:0007669"/>
    <property type="project" value="UniProtKB-KW"/>
</dbReference>
<dbReference type="Gene3D" id="3.90.180.10">
    <property type="entry name" value="Medium-chain alcohol dehydrogenases, catalytic domain"/>
    <property type="match status" value="1"/>
</dbReference>
<dbReference type="SMART" id="SM00829">
    <property type="entry name" value="PKS_ER"/>
    <property type="match status" value="1"/>
</dbReference>
<dbReference type="PANTHER" id="PTHR45033:SF2">
    <property type="entry name" value="ZINC-TYPE ALCOHOL DEHYDROGENASE-LIKE PROTEIN C1773.06C"/>
    <property type="match status" value="1"/>
</dbReference>
<dbReference type="InterPro" id="IPR036291">
    <property type="entry name" value="NAD(P)-bd_dom_sf"/>
</dbReference>